<sequence>MSQINVLHAIINGLALSVPFFTTAPSILFAVTAVHLAYYQLFRQVMVSIILFSISFWSLLPYPSVVKFALAVLSLTGFLFTTVLFPPLQLPRPTGKYSVGVIDRYVKKSSTLKSKFSNESYVNIRILYPAEAASGETTEIPYQPLGSAICDQFMAFGAPGPLKKLGGLLHYWLLITVPFQRNASLVVSKDKFPVVVYSHGLGGSNSLYSYQAGQLASNGYVTILVEHSDGSAPLTKAQDGHIIEHDMTMYPLRETEKGAWDTPPYVKQRREQLEVRVHEVIEAAKFAMKTLPSEARFKGRLEVKKGVHLVGHSFGGATVLSAAARHEKIVKSVIAHDPAVDWMTDDSRYNLLKDSGHDGSGGYEEFDEEATGLEKTPTLMMYCDDWVRTGFGHNFVTIDRLNNGASGGKGSKGVVMDDMRHFEFSDNCLIQPVWLSKALNFSGSDPEGRAADTAKLTLDFLDTHTA</sequence>
<accession>A0A9W7C0P1</accession>
<keyword evidence="7" id="KW-1185">Reference proteome</keyword>
<organism evidence="6 7">
    <name type="scientific">Triparma verrucosa</name>
    <dbReference type="NCBI Taxonomy" id="1606542"/>
    <lineage>
        <taxon>Eukaryota</taxon>
        <taxon>Sar</taxon>
        <taxon>Stramenopiles</taxon>
        <taxon>Ochrophyta</taxon>
        <taxon>Bolidophyceae</taxon>
        <taxon>Parmales</taxon>
        <taxon>Triparmaceae</taxon>
        <taxon>Triparma</taxon>
    </lineage>
</organism>
<keyword evidence="2" id="KW-0378">Hydrolase</keyword>
<reference evidence="7" key="1">
    <citation type="journal article" date="2023" name="Commun. Biol.">
        <title>Genome analysis of Parmales, the sister group of diatoms, reveals the evolutionary specialization of diatoms from phago-mixotrophs to photoautotrophs.</title>
        <authorList>
            <person name="Ban H."/>
            <person name="Sato S."/>
            <person name="Yoshikawa S."/>
            <person name="Yamada K."/>
            <person name="Nakamura Y."/>
            <person name="Ichinomiya M."/>
            <person name="Sato N."/>
            <person name="Blanc-Mathieu R."/>
            <person name="Endo H."/>
            <person name="Kuwata A."/>
            <person name="Ogata H."/>
        </authorList>
    </citation>
    <scope>NUCLEOTIDE SEQUENCE [LARGE SCALE GENOMIC DNA]</scope>
    <source>
        <strain evidence="7">NIES 3699</strain>
    </source>
</reference>
<dbReference type="EC" id="3.1.1.47" evidence="1"/>
<keyword evidence="5" id="KW-0812">Transmembrane</keyword>
<evidence type="ECO:0000256" key="1">
    <source>
        <dbReference type="ARBA" id="ARBA00013201"/>
    </source>
</evidence>
<keyword evidence="5" id="KW-1133">Transmembrane helix</keyword>
<keyword evidence="3" id="KW-0442">Lipid degradation</keyword>
<gene>
    <name evidence="6" type="ORF">TrVE_jg9048</name>
</gene>
<evidence type="ECO:0000256" key="2">
    <source>
        <dbReference type="ARBA" id="ARBA00022801"/>
    </source>
</evidence>
<dbReference type="GO" id="GO:0016042">
    <property type="term" value="P:lipid catabolic process"/>
    <property type="evidence" value="ECO:0007669"/>
    <property type="project" value="UniProtKB-KW"/>
</dbReference>
<dbReference type="Pfam" id="PF03403">
    <property type="entry name" value="PAF-AH_p_II"/>
    <property type="match status" value="1"/>
</dbReference>
<evidence type="ECO:0000256" key="4">
    <source>
        <dbReference type="ARBA" id="ARBA00023098"/>
    </source>
</evidence>
<feature type="transmembrane region" description="Helical" evidence="5">
    <location>
        <begin position="68"/>
        <end position="88"/>
    </location>
</feature>
<dbReference type="InterPro" id="IPR029058">
    <property type="entry name" value="AB_hydrolase_fold"/>
</dbReference>
<name>A0A9W7C0P1_9STRA</name>
<dbReference type="GO" id="GO:0003847">
    <property type="term" value="F:1-alkyl-2-acetylglycerophosphocholine esterase activity"/>
    <property type="evidence" value="ECO:0007669"/>
    <property type="project" value="UniProtKB-EC"/>
</dbReference>
<dbReference type="EMBL" id="BRXX01000195">
    <property type="protein sequence ID" value="GMH97074.1"/>
    <property type="molecule type" value="Genomic_DNA"/>
</dbReference>
<feature type="transmembrane region" description="Helical" evidence="5">
    <location>
        <begin position="45"/>
        <end position="62"/>
    </location>
</feature>
<dbReference type="Gene3D" id="3.40.50.1820">
    <property type="entry name" value="alpha/beta hydrolase"/>
    <property type="match status" value="1"/>
</dbReference>
<dbReference type="SUPFAM" id="SSF53474">
    <property type="entry name" value="alpha/beta-Hydrolases"/>
    <property type="match status" value="1"/>
</dbReference>
<keyword evidence="4" id="KW-0443">Lipid metabolism</keyword>
<evidence type="ECO:0000313" key="7">
    <source>
        <dbReference type="Proteomes" id="UP001165160"/>
    </source>
</evidence>
<dbReference type="PANTHER" id="PTHR10272:SF0">
    <property type="entry name" value="PLATELET-ACTIVATING FACTOR ACETYLHYDROLASE"/>
    <property type="match status" value="1"/>
</dbReference>
<evidence type="ECO:0000256" key="3">
    <source>
        <dbReference type="ARBA" id="ARBA00022963"/>
    </source>
</evidence>
<dbReference type="PANTHER" id="PTHR10272">
    <property type="entry name" value="PLATELET-ACTIVATING FACTOR ACETYLHYDROLASE"/>
    <property type="match status" value="1"/>
</dbReference>
<proteinExistence type="predicted"/>
<comment type="caution">
    <text evidence="6">The sequence shown here is derived from an EMBL/GenBank/DDBJ whole genome shotgun (WGS) entry which is preliminary data.</text>
</comment>
<evidence type="ECO:0000313" key="6">
    <source>
        <dbReference type="EMBL" id="GMH97074.1"/>
    </source>
</evidence>
<dbReference type="Proteomes" id="UP001165160">
    <property type="component" value="Unassembled WGS sequence"/>
</dbReference>
<protein>
    <recommendedName>
        <fullName evidence="1">1-alkyl-2-acetylglycerophosphocholine esterase</fullName>
        <ecNumber evidence="1">3.1.1.47</ecNumber>
    </recommendedName>
</protein>
<dbReference type="AlphaFoldDB" id="A0A9W7C0P1"/>
<keyword evidence="5" id="KW-0472">Membrane</keyword>
<evidence type="ECO:0000256" key="5">
    <source>
        <dbReference type="SAM" id="Phobius"/>
    </source>
</evidence>